<evidence type="ECO:0000259" key="1">
    <source>
        <dbReference type="Pfam" id="PF00149"/>
    </source>
</evidence>
<reference evidence="2 3" key="1">
    <citation type="submission" date="2020-06" db="EMBL/GenBank/DDBJ databases">
        <authorList>
            <person name="Arora M.N."/>
            <person name="Dalling M.T."/>
            <person name="Dawson S.P.M."/>
            <person name="Elia S.N."/>
            <person name="Burke B."/>
            <person name="Shaffer C.D."/>
            <person name="Weston-Hafer K.A."/>
            <person name="Garlena R.A."/>
            <person name="Russell D.A."/>
            <person name="Pope W.H."/>
            <person name="Jacobs-Sera D."/>
            <person name="Hatfull G.F."/>
        </authorList>
    </citation>
    <scope>NUCLEOTIDE SEQUENCE [LARGE SCALE GENOMIC DNA]</scope>
</reference>
<dbReference type="GeneID" id="77927457"/>
<organism evidence="2 3">
    <name type="scientific">Streptomyces phage Faust</name>
    <dbReference type="NCBI Taxonomy" id="2767565"/>
    <lineage>
        <taxon>Viruses</taxon>
        <taxon>Duplodnaviria</taxon>
        <taxon>Heunggongvirae</taxon>
        <taxon>Uroviricota</taxon>
        <taxon>Caudoviricetes</taxon>
        <taxon>Stanwilliamsviridae</taxon>
        <taxon>Loccivirinae</taxon>
        <taxon>Faustvirus</taxon>
        <taxon>Faustvirus faust</taxon>
    </lineage>
</organism>
<gene>
    <name evidence="2" type="primary">162</name>
    <name evidence="2" type="ORF">SEA_FAUST_162</name>
</gene>
<dbReference type="EMBL" id="MT684598">
    <property type="protein sequence ID" value="QNN99241.1"/>
    <property type="molecule type" value="Genomic_DNA"/>
</dbReference>
<dbReference type="Pfam" id="PF00149">
    <property type="entry name" value="Metallophos"/>
    <property type="match status" value="1"/>
</dbReference>
<dbReference type="Gene3D" id="3.60.21.10">
    <property type="match status" value="1"/>
</dbReference>
<dbReference type="InterPro" id="IPR029052">
    <property type="entry name" value="Metallo-depent_PP-like"/>
</dbReference>
<keyword evidence="3" id="KW-1185">Reference proteome</keyword>
<dbReference type="RefSeq" id="YP_010651748.1">
    <property type="nucleotide sequence ID" value="NC_070783.1"/>
</dbReference>
<evidence type="ECO:0000313" key="3">
    <source>
        <dbReference type="Proteomes" id="UP000516151"/>
    </source>
</evidence>
<dbReference type="GO" id="GO:0016787">
    <property type="term" value="F:hydrolase activity"/>
    <property type="evidence" value="ECO:0007669"/>
    <property type="project" value="InterPro"/>
</dbReference>
<name>A0A7G9UYY6_9CAUD</name>
<proteinExistence type="predicted"/>
<accession>A0A7G9UYY6</accession>
<dbReference type="CDD" id="cd00838">
    <property type="entry name" value="MPP_superfamily"/>
    <property type="match status" value="1"/>
</dbReference>
<evidence type="ECO:0000313" key="2">
    <source>
        <dbReference type="EMBL" id="QNN99241.1"/>
    </source>
</evidence>
<dbReference type="InterPro" id="IPR004843">
    <property type="entry name" value="Calcineurin-like_PHP"/>
</dbReference>
<protein>
    <submittedName>
        <fullName evidence="2">Metallophosphoesterase</fullName>
    </submittedName>
</protein>
<dbReference type="KEGG" id="vg:77927457"/>
<feature type="domain" description="Calcineurin-like phosphoesterase" evidence="1">
    <location>
        <begin position="3"/>
        <end position="210"/>
    </location>
</feature>
<sequence>MARIMVLGDVHGQTQWLKNTINKAKRMGCDRILQVGDFGIWTHEAEGHRFLDTANEELRRNGIKLYFLGGNHENWDHLNWWEKNNAKSSRGHVYVRSHILYTGRVNRWVWGEKGSEKVFQAVGGAVSVDKRTRTVGKSLWLDEEIPERVVYGLEKAGRQCDYLFTHDAPTCVPLSNLKPDLDSARHRGYMDRIGRATRPNLWFHGHYHKYMEYSFMHQQGYTFVYGIDRDFQFYSYVILDTETDNVETATGKVIEHGN</sequence>
<dbReference type="Proteomes" id="UP000516151">
    <property type="component" value="Segment"/>
</dbReference>
<dbReference type="SUPFAM" id="SSF56300">
    <property type="entry name" value="Metallo-dependent phosphatases"/>
    <property type="match status" value="1"/>
</dbReference>